<comment type="caution">
    <text evidence="2">The sequence shown here is derived from an EMBL/GenBank/DDBJ whole genome shotgun (WGS) entry which is preliminary data.</text>
</comment>
<dbReference type="Proteomes" id="UP000018465">
    <property type="component" value="Unassembled WGS sequence"/>
</dbReference>
<dbReference type="InterPro" id="IPR032557">
    <property type="entry name" value="DUF4935"/>
</dbReference>
<evidence type="ECO:0000259" key="1">
    <source>
        <dbReference type="Pfam" id="PF16289"/>
    </source>
</evidence>
<protein>
    <recommendedName>
        <fullName evidence="1">DUF4935 domain-containing protein</fullName>
    </recommendedName>
</protein>
<feature type="domain" description="DUF4935" evidence="1">
    <location>
        <begin position="4"/>
        <end position="160"/>
    </location>
</feature>
<gene>
    <name evidence="2" type="ORF">P800_00899</name>
</gene>
<organism evidence="2 3">
    <name type="scientific">Acinetobacter lwoffii NCTC 5866 = CIP 64.10 = NIPH 512</name>
    <dbReference type="NCBI Taxonomy" id="981327"/>
    <lineage>
        <taxon>Bacteria</taxon>
        <taxon>Pseudomonadati</taxon>
        <taxon>Pseudomonadota</taxon>
        <taxon>Gammaproteobacteria</taxon>
        <taxon>Moraxellales</taxon>
        <taxon>Moraxellaceae</taxon>
        <taxon>Acinetobacter</taxon>
    </lineage>
</organism>
<dbReference type="RefSeq" id="WP_004646869.1">
    <property type="nucleotide sequence ID" value="NZ_KI530561.1"/>
</dbReference>
<name>A0ABP2ZF31_ACILW</name>
<reference evidence="2 3" key="1">
    <citation type="submission" date="2013-10" db="EMBL/GenBank/DDBJ databases">
        <title>The Genome Sequence of Acinetobacter lwoffii NIPH 512.</title>
        <authorList>
            <consortium name="The Broad Institute Genomics Platform"/>
            <consortium name="The Broad Institute Genome Sequencing Center for Infectious Disease"/>
            <person name="Cerqueira G."/>
            <person name="Feldgarden M."/>
            <person name="Courvalin P."/>
            <person name="Grillot-Courvalin C."/>
            <person name="Clermont D."/>
            <person name="Rocha E."/>
            <person name="Yoon E.-J."/>
            <person name="Nemec A."/>
            <person name="Young S.K."/>
            <person name="Zeng Q."/>
            <person name="Gargeya S."/>
            <person name="Fitzgerald M."/>
            <person name="Abouelleil A."/>
            <person name="Alvarado L."/>
            <person name="Berlin A.M."/>
            <person name="Chapman S.B."/>
            <person name="Gainer-Dewar J."/>
            <person name="Goldberg J."/>
            <person name="Gnerre S."/>
            <person name="Griggs A."/>
            <person name="Gujja S."/>
            <person name="Hansen M."/>
            <person name="Howarth C."/>
            <person name="Imamovic A."/>
            <person name="Ireland A."/>
            <person name="Larimer J."/>
            <person name="McCowan C."/>
            <person name="Murphy C."/>
            <person name="Pearson M."/>
            <person name="Poon T.W."/>
            <person name="Priest M."/>
            <person name="Roberts A."/>
            <person name="Saif S."/>
            <person name="Shea T."/>
            <person name="Sykes S."/>
            <person name="Wortman J."/>
            <person name="Nusbaum C."/>
            <person name="Birren B."/>
        </authorList>
    </citation>
    <scope>NUCLEOTIDE SEQUENCE [LARGE SCALE GENOMIC DNA]</scope>
    <source>
        <strain evidence="2 3">NIPH 512</strain>
    </source>
</reference>
<evidence type="ECO:0000313" key="3">
    <source>
        <dbReference type="Proteomes" id="UP000018465"/>
    </source>
</evidence>
<sequence>MIHIAIDTSAIENNKSVNDANYKALQRLVNANKITIHIPYIVKKEIESQEKEFYLTRYKALQKSLKEFNSVQKPTELYEKFNGMKKEVKQIDSEILSDVERFSNAWVNGLNSNIWELNKAQAISAWDAYFNGTAPLTSKKNREDIPDSFICSAIKEIKETVTNLTVLAKDSKVYNTFKDMSNIEIHKTIVDFINSKKVQEILEELDTIRGKVILQGRLTNLVDFIKEYEATTGLIESFLESQIGEKILYANIYDIPLSNDMDGEASINSYHNGENIRIDLDNPIHYGDNQIGYNFELEVGVLVDYFVNKSDYYSEFYSGQNLASNISVEDWNDHVLRAESDINIKVTGIVSITIDTSSVDFSEIAKCDPDDLDDHLHDLYSESIINIESIGEIEVI</sequence>
<proteinExistence type="predicted"/>
<dbReference type="EMBL" id="AYHO01000002">
    <property type="protein sequence ID" value="ESJ96076.1"/>
    <property type="molecule type" value="Genomic_DNA"/>
</dbReference>
<dbReference type="Pfam" id="PF16289">
    <property type="entry name" value="PIN_12"/>
    <property type="match status" value="1"/>
</dbReference>
<accession>A0ABP2ZF31</accession>
<keyword evidence="3" id="KW-1185">Reference proteome</keyword>
<evidence type="ECO:0000313" key="2">
    <source>
        <dbReference type="EMBL" id="ESJ96076.1"/>
    </source>
</evidence>